<evidence type="ECO:0000256" key="2">
    <source>
        <dbReference type="ARBA" id="ARBA00022840"/>
    </source>
</evidence>
<keyword evidence="2 4" id="KW-0067">ATP-binding</keyword>
<dbReference type="AlphaFoldDB" id="A0A4Q9DMA3"/>
<keyword evidence="1" id="KW-0547">Nucleotide-binding</keyword>
<dbReference type="InterPro" id="IPR003593">
    <property type="entry name" value="AAA+_ATPase"/>
</dbReference>
<evidence type="ECO:0000313" key="5">
    <source>
        <dbReference type="Proteomes" id="UP000293142"/>
    </source>
</evidence>
<comment type="caution">
    <text evidence="4">The sequence shown here is derived from an EMBL/GenBank/DDBJ whole genome shotgun (WGS) entry which is preliminary data.</text>
</comment>
<gene>
    <name evidence="4" type="ORF">EYB31_28660</name>
</gene>
<dbReference type="GO" id="GO:0005524">
    <property type="term" value="F:ATP binding"/>
    <property type="evidence" value="ECO:0007669"/>
    <property type="project" value="UniProtKB-KW"/>
</dbReference>
<dbReference type="SUPFAM" id="SSF52540">
    <property type="entry name" value="P-loop containing nucleoside triphosphate hydrolases"/>
    <property type="match status" value="1"/>
</dbReference>
<keyword evidence="5" id="KW-1185">Reference proteome</keyword>
<evidence type="ECO:0000259" key="3">
    <source>
        <dbReference type="PROSITE" id="PS50893"/>
    </source>
</evidence>
<dbReference type="PROSITE" id="PS00211">
    <property type="entry name" value="ABC_TRANSPORTER_1"/>
    <property type="match status" value="1"/>
</dbReference>
<dbReference type="Pfam" id="PF00005">
    <property type="entry name" value="ABC_tran"/>
    <property type="match status" value="1"/>
</dbReference>
<evidence type="ECO:0000256" key="1">
    <source>
        <dbReference type="ARBA" id="ARBA00022741"/>
    </source>
</evidence>
<dbReference type="Gene3D" id="3.40.50.300">
    <property type="entry name" value="P-loop containing nucleotide triphosphate hydrolases"/>
    <property type="match status" value="1"/>
</dbReference>
<dbReference type="InterPro" id="IPR027417">
    <property type="entry name" value="P-loop_NTPase"/>
</dbReference>
<dbReference type="GO" id="GO:0016887">
    <property type="term" value="F:ATP hydrolysis activity"/>
    <property type="evidence" value="ECO:0007669"/>
    <property type="project" value="InterPro"/>
</dbReference>
<feature type="domain" description="ABC transporter" evidence="3">
    <location>
        <begin position="3"/>
        <end position="242"/>
    </location>
</feature>
<organism evidence="4 5">
    <name type="scientific">Paenibacillus thalictri</name>
    <dbReference type="NCBI Taxonomy" id="2527873"/>
    <lineage>
        <taxon>Bacteria</taxon>
        <taxon>Bacillati</taxon>
        <taxon>Bacillota</taxon>
        <taxon>Bacilli</taxon>
        <taxon>Bacillales</taxon>
        <taxon>Paenibacillaceae</taxon>
        <taxon>Paenibacillus</taxon>
    </lineage>
</organism>
<evidence type="ECO:0000313" key="4">
    <source>
        <dbReference type="EMBL" id="TBL72750.1"/>
    </source>
</evidence>
<protein>
    <submittedName>
        <fullName evidence="4">ABC transporter ATP-binding protein</fullName>
    </submittedName>
</protein>
<dbReference type="InterPro" id="IPR003439">
    <property type="entry name" value="ABC_transporter-like_ATP-bd"/>
</dbReference>
<reference evidence="4 5" key="1">
    <citation type="submission" date="2019-02" db="EMBL/GenBank/DDBJ databases">
        <title>Paenibacillus sp. nov., isolated from surface-sterilized tissue of Thalictrum simplex L.</title>
        <authorList>
            <person name="Tuo L."/>
        </authorList>
    </citation>
    <scope>NUCLEOTIDE SEQUENCE [LARGE SCALE GENOMIC DNA]</scope>
    <source>
        <strain evidence="4 5">N2SHLJ1</strain>
    </source>
</reference>
<dbReference type="OrthoDB" id="9789994at2"/>
<dbReference type="InterPro" id="IPR017871">
    <property type="entry name" value="ABC_transporter-like_CS"/>
</dbReference>
<dbReference type="EMBL" id="SIRE01000023">
    <property type="protein sequence ID" value="TBL72750.1"/>
    <property type="molecule type" value="Genomic_DNA"/>
</dbReference>
<sequence>MIIDLQNVSWRREQKLLLNNVNWTVRRGEHWALLGLNGSGKTTLLNMINGYLWPTEGKISVLANKFGEIDLRELRQSIGWVSSSLQEKLYASDKTQYIVISGKFATIGLYEKPTDEDYEFARDLMGLLGCGHLWDREYRTCSQGEKQKILIARALMAKPRLLILDEPCNGLDLFSREKLLSAIEDIAAQEDMPTLIYVTHHTEEILPVFNRALLLRRGEVFAQGETAAIMNSATLSAFFEADVLVDTHGQRAFVRLADHEG</sequence>
<accession>A0A4Q9DMA3</accession>
<dbReference type="PROSITE" id="PS50893">
    <property type="entry name" value="ABC_TRANSPORTER_2"/>
    <property type="match status" value="1"/>
</dbReference>
<name>A0A4Q9DMA3_9BACL</name>
<dbReference type="Proteomes" id="UP000293142">
    <property type="component" value="Unassembled WGS sequence"/>
</dbReference>
<dbReference type="SMART" id="SM00382">
    <property type="entry name" value="AAA"/>
    <property type="match status" value="1"/>
</dbReference>
<proteinExistence type="predicted"/>
<dbReference type="PANTHER" id="PTHR43158">
    <property type="entry name" value="SKFA PEPTIDE EXPORT ATP-BINDING PROTEIN SKFE"/>
    <property type="match status" value="1"/>
</dbReference>
<dbReference type="PANTHER" id="PTHR43158:SF2">
    <property type="entry name" value="SKFA PEPTIDE EXPORT ATP-BINDING PROTEIN SKFE"/>
    <property type="match status" value="1"/>
</dbReference>